<dbReference type="GO" id="GO:0005886">
    <property type="term" value="C:plasma membrane"/>
    <property type="evidence" value="ECO:0007669"/>
    <property type="project" value="UniProtKB-SubCell"/>
</dbReference>
<dbReference type="EMBL" id="VTEU01000001">
    <property type="protein sequence ID" value="TYS61177.1"/>
    <property type="molecule type" value="Genomic_DNA"/>
</dbReference>
<organism evidence="7 9">
    <name type="scientific">Sutcliffiella horikoshii</name>
    <dbReference type="NCBI Taxonomy" id="79883"/>
    <lineage>
        <taxon>Bacteria</taxon>
        <taxon>Bacillati</taxon>
        <taxon>Bacillota</taxon>
        <taxon>Bacilli</taxon>
        <taxon>Bacillales</taxon>
        <taxon>Bacillaceae</taxon>
        <taxon>Sutcliffiella</taxon>
    </lineage>
</organism>
<evidence type="ECO:0000256" key="4">
    <source>
        <dbReference type="PIRNR" id="PIRNR005690"/>
    </source>
</evidence>
<dbReference type="PANTHER" id="PTHR22550:SF5">
    <property type="entry name" value="LEUCINE ZIPPER PROTEIN 4"/>
    <property type="match status" value="1"/>
</dbReference>
<evidence type="ECO:0000313" key="7">
    <source>
        <dbReference type="EMBL" id="TYS73593.1"/>
    </source>
</evidence>
<dbReference type="OrthoDB" id="9772630at2"/>
<evidence type="ECO:0000256" key="3">
    <source>
        <dbReference type="ARBA" id="ARBA00023136"/>
    </source>
</evidence>
<evidence type="ECO:0000256" key="5">
    <source>
        <dbReference type="SAM" id="Phobius"/>
    </source>
</evidence>
<accession>A0A5D4SBW5</accession>
<keyword evidence="3 4" id="KW-0472">Membrane</keyword>
<dbReference type="GO" id="GO:0009847">
    <property type="term" value="P:spore germination"/>
    <property type="evidence" value="ECO:0007669"/>
    <property type="project" value="UniProtKB-UniRule"/>
</dbReference>
<dbReference type="Proteomes" id="UP000324517">
    <property type="component" value="Unassembled WGS sequence"/>
</dbReference>
<evidence type="ECO:0000313" key="9">
    <source>
        <dbReference type="Proteomes" id="UP000324517"/>
    </source>
</evidence>
<sequence length="503" mass="57328">MHNYYTVIGKYSKWKDFFKVVKNSMTKNDPLTLTTKLEENLLHLRERFVHSEDFIMEYLHLQDEEAYIVYIETIIDKKLVQERILEPLKESRISYKDEKQPLPLVKETNSMKEITQSLLEGSCIVLSKDSDLAYVFNVPFSNDRKVKEPETEGIIRGAHDGFVESLSTNISLIRKRIHNSNLKVKYFSIGNDSHTKVALIYLDHIANKKTVALLEQKLLEINIDYILSPGYIEEFVSENSSIFPTMLSTERADRTVANLMDGRVAIMTESSPGALIAPTTFFTFYQSPDDYNSRWYFGSFIRFLRILGFLISIALPALYIAIVSFHFEILPTEIVFSIKSSLENVPYPPLIEALGMQITLEILREASIRLPSRIAQTIGVVGGLVIGTAVVEANLVSNTMIIVVAITAISSFIVPITEMGSSIRLLGFPFMIMAAMFGLIGMSFFFMFLLIHLCKLESFGTPYFAPFSTLRWTEMKDTLIRVPLPFLKQRPNDTMPLKKKKKV</sequence>
<proteinExistence type="inferred from homology"/>
<dbReference type="PANTHER" id="PTHR22550">
    <property type="entry name" value="SPORE GERMINATION PROTEIN"/>
    <property type="match status" value="1"/>
</dbReference>
<dbReference type="PIRSF" id="PIRSF005690">
    <property type="entry name" value="GerBA"/>
    <property type="match status" value="1"/>
</dbReference>
<name>A0A5D4SBW5_9BACI</name>
<feature type="transmembrane region" description="Helical" evidence="5">
    <location>
        <begin position="428"/>
        <end position="451"/>
    </location>
</feature>
<feature type="transmembrane region" description="Helical" evidence="5">
    <location>
        <begin position="303"/>
        <end position="325"/>
    </location>
</feature>
<dbReference type="EMBL" id="VTET01000002">
    <property type="protein sequence ID" value="TYS73593.1"/>
    <property type="molecule type" value="Genomic_DNA"/>
</dbReference>
<gene>
    <name evidence="6" type="ORF">FZC74_02570</name>
    <name evidence="7" type="ORF">FZC75_04480</name>
</gene>
<evidence type="ECO:0000313" key="6">
    <source>
        <dbReference type="EMBL" id="TYS61177.1"/>
    </source>
</evidence>
<keyword evidence="5" id="KW-1133">Transmembrane helix</keyword>
<comment type="subcellular location">
    <subcellularLocation>
        <location evidence="4">Cell membrane</location>
    </subcellularLocation>
    <subcellularLocation>
        <location evidence="1">Membrane</location>
        <topology evidence="1">Multi-pass membrane protein</topology>
    </subcellularLocation>
</comment>
<reference evidence="8 9" key="1">
    <citation type="submission" date="2019-08" db="EMBL/GenBank/DDBJ databases">
        <title>Bacillus genomes from the desert of Cuatro Cienegas, Coahuila.</title>
        <authorList>
            <person name="Olmedo-Alvarez G."/>
        </authorList>
    </citation>
    <scope>NUCLEOTIDE SEQUENCE [LARGE SCALE GENOMIC DNA]</scope>
    <source>
        <strain evidence="6 8">CH88_3T</strain>
        <strain evidence="7 9">CH98b_3T</strain>
    </source>
</reference>
<protein>
    <submittedName>
        <fullName evidence="7">Spore germination protein</fullName>
    </submittedName>
</protein>
<keyword evidence="5" id="KW-0812">Transmembrane</keyword>
<comment type="caution">
    <text evidence="7">The sequence shown here is derived from an EMBL/GenBank/DDBJ whole genome shotgun (WGS) entry which is preliminary data.</text>
</comment>
<evidence type="ECO:0000313" key="8">
    <source>
        <dbReference type="Proteomes" id="UP000323393"/>
    </source>
</evidence>
<feature type="transmembrane region" description="Helical" evidence="5">
    <location>
        <begin position="399"/>
        <end position="416"/>
    </location>
</feature>
<comment type="similarity">
    <text evidence="2 4">Belongs to the GerABKA family.</text>
</comment>
<evidence type="ECO:0000256" key="2">
    <source>
        <dbReference type="ARBA" id="ARBA00005278"/>
    </source>
</evidence>
<evidence type="ECO:0000256" key="1">
    <source>
        <dbReference type="ARBA" id="ARBA00004141"/>
    </source>
</evidence>
<dbReference type="Pfam" id="PF03323">
    <property type="entry name" value="GerA"/>
    <property type="match status" value="1"/>
</dbReference>
<dbReference type="InterPro" id="IPR050768">
    <property type="entry name" value="UPF0353/GerABKA_families"/>
</dbReference>
<dbReference type="AlphaFoldDB" id="A0A5D4SBW5"/>
<dbReference type="InterPro" id="IPR004995">
    <property type="entry name" value="Spore_Ger"/>
</dbReference>
<dbReference type="Proteomes" id="UP000323393">
    <property type="component" value="Unassembled WGS sequence"/>
</dbReference>